<feature type="transmembrane region" description="Helical" evidence="1">
    <location>
        <begin position="54"/>
        <end position="73"/>
    </location>
</feature>
<evidence type="ECO:0000313" key="3">
    <source>
        <dbReference type="Proteomes" id="UP000199584"/>
    </source>
</evidence>
<dbReference type="Proteomes" id="UP000199584">
    <property type="component" value="Unassembled WGS sequence"/>
</dbReference>
<keyword evidence="1" id="KW-0472">Membrane</keyword>
<accession>A0A1I6DNJ4</accession>
<organism evidence="2 3">
    <name type="scientific">Desulfoscipio geothermicus DSM 3669</name>
    <dbReference type="NCBI Taxonomy" id="1121426"/>
    <lineage>
        <taxon>Bacteria</taxon>
        <taxon>Bacillati</taxon>
        <taxon>Bacillota</taxon>
        <taxon>Clostridia</taxon>
        <taxon>Eubacteriales</taxon>
        <taxon>Desulfallaceae</taxon>
        <taxon>Desulfoscipio</taxon>
    </lineage>
</organism>
<evidence type="ECO:0000256" key="1">
    <source>
        <dbReference type="SAM" id="Phobius"/>
    </source>
</evidence>
<sequence length="103" mass="11251">MEIISSYNDALYFFEHLSWSIGDIIGGIVIALIGLFLCRIIIRALIQSCFGNKTGTLVAGLAEILISMMLALFSYKNPGVLAVVIGWSAALFRQLVITLRGGW</sequence>
<dbReference type="AlphaFoldDB" id="A0A1I6DNJ4"/>
<protein>
    <submittedName>
        <fullName evidence="2">Uncharacterized protein</fullName>
    </submittedName>
</protein>
<name>A0A1I6DNJ4_9FIRM</name>
<gene>
    <name evidence="2" type="ORF">SAMN05660706_11422</name>
</gene>
<keyword evidence="1" id="KW-1133">Transmembrane helix</keyword>
<feature type="transmembrane region" description="Helical" evidence="1">
    <location>
        <begin position="79"/>
        <end position="99"/>
    </location>
</feature>
<keyword evidence="3" id="KW-1185">Reference proteome</keyword>
<feature type="transmembrane region" description="Helical" evidence="1">
    <location>
        <begin position="20"/>
        <end position="42"/>
    </location>
</feature>
<dbReference type="EMBL" id="FOYM01000014">
    <property type="protein sequence ID" value="SFR07004.1"/>
    <property type="molecule type" value="Genomic_DNA"/>
</dbReference>
<dbReference type="STRING" id="39060.SAMN05660706_11422"/>
<keyword evidence="1" id="KW-0812">Transmembrane</keyword>
<proteinExistence type="predicted"/>
<reference evidence="3" key="1">
    <citation type="submission" date="2016-10" db="EMBL/GenBank/DDBJ databases">
        <authorList>
            <person name="Varghese N."/>
            <person name="Submissions S."/>
        </authorList>
    </citation>
    <scope>NUCLEOTIDE SEQUENCE [LARGE SCALE GENOMIC DNA]</scope>
    <source>
        <strain evidence="3">DSM 3669</strain>
    </source>
</reference>
<evidence type="ECO:0000313" key="2">
    <source>
        <dbReference type="EMBL" id="SFR07004.1"/>
    </source>
</evidence>